<keyword evidence="3 5" id="KW-0863">Zinc-finger</keyword>
<evidence type="ECO:0000256" key="3">
    <source>
        <dbReference type="ARBA" id="ARBA00022771"/>
    </source>
</evidence>
<dbReference type="InterPro" id="IPR051580">
    <property type="entry name" value="ZnF-Chromatin_assoc"/>
</dbReference>
<sequence>MSVLRPPNISISPNIHNSFSQLHPQPNSASISRRMALAIVGSLGKSLSNSIGKSLANSLSKSFGKEFIEVYNQHLSRSPADPLTPSPSNLSHFTGLEDRFCKNFTCCGLTLDSLHDLVSHFEECHVHIEEDEEDNEDLPFEFDSADEMDTDLDDFETPPSSYNHTSLQAITLADIYTDSFNISQSTTNSTSGFTAPSAFDTSVVRKRTSNHQSSPRPKIPRTPLSNSSQKALSQQLANQLLPQQIIPYSFDAPTQVLNESDFVMDDISSYNGDGGDLGDSLSNFSTSPTNFRLNTFSTQNFSLPMEMGSEESGGEGKETEDRPYKCKHNGCLKAYKNPGGLKYHIQHGHAEDTGDPVMNTIIHKPYQCTAPDCGKRYKNLNGLRYHHGAVHVDLLFQ</sequence>
<dbReference type="EMBL" id="JADGJW010000204">
    <property type="protein sequence ID" value="KAJ3221872.1"/>
    <property type="molecule type" value="Genomic_DNA"/>
</dbReference>
<dbReference type="Gene3D" id="3.30.160.60">
    <property type="entry name" value="Classic Zinc Finger"/>
    <property type="match status" value="2"/>
</dbReference>
<evidence type="ECO:0000259" key="7">
    <source>
        <dbReference type="PROSITE" id="PS50157"/>
    </source>
</evidence>
<dbReference type="PANTHER" id="PTHR23057:SF0">
    <property type="entry name" value="JUXTAPOSED WITH ANOTHER ZINC FINGER PROTEIN 1"/>
    <property type="match status" value="1"/>
</dbReference>
<dbReference type="PANTHER" id="PTHR23057">
    <property type="entry name" value="JUXTAPOSED WITH ANOTHER ZINC FINGER PROTEIN 1"/>
    <property type="match status" value="1"/>
</dbReference>
<gene>
    <name evidence="8" type="ORF">HK099_003018</name>
</gene>
<comment type="caution">
    <text evidence="8">The sequence shown here is derived from an EMBL/GenBank/DDBJ whole genome shotgun (WGS) entry which is preliminary data.</text>
</comment>
<proteinExistence type="predicted"/>
<dbReference type="SUPFAM" id="SSF57667">
    <property type="entry name" value="beta-beta-alpha zinc fingers"/>
    <property type="match status" value="2"/>
</dbReference>
<dbReference type="InterPro" id="IPR036236">
    <property type="entry name" value="Znf_C2H2_sf"/>
</dbReference>
<keyword evidence="4" id="KW-0862">Zinc</keyword>
<accession>A0AAD5U284</accession>
<evidence type="ECO:0000313" key="9">
    <source>
        <dbReference type="Proteomes" id="UP001211065"/>
    </source>
</evidence>
<dbReference type="PROSITE" id="PS50157">
    <property type="entry name" value="ZINC_FINGER_C2H2_2"/>
    <property type="match status" value="2"/>
</dbReference>
<dbReference type="AlphaFoldDB" id="A0AAD5U284"/>
<keyword evidence="9" id="KW-1185">Reference proteome</keyword>
<evidence type="ECO:0000256" key="2">
    <source>
        <dbReference type="ARBA" id="ARBA00022737"/>
    </source>
</evidence>
<keyword evidence="2" id="KW-0677">Repeat</keyword>
<dbReference type="Proteomes" id="UP001211065">
    <property type="component" value="Unassembled WGS sequence"/>
</dbReference>
<evidence type="ECO:0000256" key="6">
    <source>
        <dbReference type="SAM" id="MobiDB-lite"/>
    </source>
</evidence>
<protein>
    <recommendedName>
        <fullName evidence="7">C2H2-type domain-containing protein</fullName>
    </recommendedName>
</protein>
<dbReference type="GO" id="GO:0008270">
    <property type="term" value="F:zinc ion binding"/>
    <property type="evidence" value="ECO:0007669"/>
    <property type="project" value="UniProtKB-KW"/>
</dbReference>
<feature type="region of interest" description="Disordered" evidence="6">
    <location>
        <begin position="201"/>
        <end position="234"/>
    </location>
</feature>
<dbReference type="InterPro" id="IPR013087">
    <property type="entry name" value="Znf_C2H2_type"/>
</dbReference>
<evidence type="ECO:0000313" key="8">
    <source>
        <dbReference type="EMBL" id="KAJ3221872.1"/>
    </source>
</evidence>
<feature type="domain" description="C2H2-type" evidence="7">
    <location>
        <begin position="366"/>
        <end position="391"/>
    </location>
</feature>
<evidence type="ECO:0000256" key="1">
    <source>
        <dbReference type="ARBA" id="ARBA00022723"/>
    </source>
</evidence>
<feature type="domain" description="C2H2-type" evidence="7">
    <location>
        <begin position="324"/>
        <end position="354"/>
    </location>
</feature>
<name>A0AAD5U284_9FUNG</name>
<dbReference type="GO" id="GO:0005634">
    <property type="term" value="C:nucleus"/>
    <property type="evidence" value="ECO:0007669"/>
    <property type="project" value="TreeGrafter"/>
</dbReference>
<organism evidence="8 9">
    <name type="scientific">Clydaea vesicula</name>
    <dbReference type="NCBI Taxonomy" id="447962"/>
    <lineage>
        <taxon>Eukaryota</taxon>
        <taxon>Fungi</taxon>
        <taxon>Fungi incertae sedis</taxon>
        <taxon>Chytridiomycota</taxon>
        <taxon>Chytridiomycota incertae sedis</taxon>
        <taxon>Chytridiomycetes</taxon>
        <taxon>Lobulomycetales</taxon>
        <taxon>Lobulomycetaceae</taxon>
        <taxon>Clydaea</taxon>
    </lineage>
</organism>
<dbReference type="PROSITE" id="PS00028">
    <property type="entry name" value="ZINC_FINGER_C2H2_1"/>
    <property type="match status" value="2"/>
</dbReference>
<dbReference type="SMART" id="SM00355">
    <property type="entry name" value="ZnF_C2H2"/>
    <property type="match status" value="2"/>
</dbReference>
<evidence type="ECO:0000256" key="4">
    <source>
        <dbReference type="ARBA" id="ARBA00022833"/>
    </source>
</evidence>
<keyword evidence="1" id="KW-0479">Metal-binding</keyword>
<evidence type="ECO:0000256" key="5">
    <source>
        <dbReference type="PROSITE-ProRule" id="PRU00042"/>
    </source>
</evidence>
<feature type="compositionally biased region" description="Polar residues" evidence="6">
    <location>
        <begin position="223"/>
        <end position="234"/>
    </location>
</feature>
<reference evidence="8" key="1">
    <citation type="submission" date="2020-05" db="EMBL/GenBank/DDBJ databases">
        <title>Phylogenomic resolution of chytrid fungi.</title>
        <authorList>
            <person name="Stajich J.E."/>
            <person name="Amses K."/>
            <person name="Simmons R."/>
            <person name="Seto K."/>
            <person name="Myers J."/>
            <person name="Bonds A."/>
            <person name="Quandt C.A."/>
            <person name="Barry K."/>
            <person name="Liu P."/>
            <person name="Grigoriev I."/>
            <person name="Longcore J.E."/>
            <person name="James T.Y."/>
        </authorList>
    </citation>
    <scope>NUCLEOTIDE SEQUENCE</scope>
    <source>
        <strain evidence="8">JEL0476</strain>
    </source>
</reference>